<dbReference type="GO" id="GO:0004867">
    <property type="term" value="F:serine-type endopeptidase inhibitor activity"/>
    <property type="evidence" value="ECO:0007669"/>
    <property type="project" value="InterPro"/>
</dbReference>
<dbReference type="PANTHER" id="PTHR11461">
    <property type="entry name" value="SERINE PROTEASE INHIBITOR, SERPIN"/>
    <property type="match status" value="1"/>
</dbReference>
<accession>A0A2A6BET6</accession>
<gene>
    <name evidence="3" type="primary">WBGene00275334</name>
</gene>
<dbReference type="SUPFAM" id="SSF56574">
    <property type="entry name" value="Serpins"/>
    <property type="match status" value="1"/>
</dbReference>
<evidence type="ECO:0000313" key="4">
    <source>
        <dbReference type="Proteomes" id="UP000005239"/>
    </source>
</evidence>
<dbReference type="SMART" id="SM00093">
    <property type="entry name" value="SERPIN"/>
    <property type="match status" value="1"/>
</dbReference>
<dbReference type="Proteomes" id="UP000005239">
    <property type="component" value="Unassembled WGS sequence"/>
</dbReference>
<reference evidence="4" key="1">
    <citation type="journal article" date="2008" name="Nat. Genet.">
        <title>The Pristionchus pacificus genome provides a unique perspective on nematode lifestyle and parasitism.</title>
        <authorList>
            <person name="Dieterich C."/>
            <person name="Clifton S.W."/>
            <person name="Schuster L.N."/>
            <person name="Chinwalla A."/>
            <person name="Delehaunty K."/>
            <person name="Dinkelacker I."/>
            <person name="Fulton L."/>
            <person name="Fulton R."/>
            <person name="Godfrey J."/>
            <person name="Minx P."/>
            <person name="Mitreva M."/>
            <person name="Roeseler W."/>
            <person name="Tian H."/>
            <person name="Witte H."/>
            <person name="Yang S.P."/>
            <person name="Wilson R.K."/>
            <person name="Sommer R.J."/>
        </authorList>
    </citation>
    <scope>NUCLEOTIDE SEQUENCE [LARGE SCALE GENOMIC DNA]</scope>
    <source>
        <strain evidence="4">PS312</strain>
    </source>
</reference>
<dbReference type="InterPro" id="IPR000215">
    <property type="entry name" value="Serpin_fam"/>
</dbReference>
<keyword evidence="4" id="KW-1185">Reference proteome</keyword>
<organism evidence="3 4">
    <name type="scientific">Pristionchus pacificus</name>
    <name type="common">Parasitic nematode worm</name>
    <dbReference type="NCBI Taxonomy" id="54126"/>
    <lineage>
        <taxon>Eukaryota</taxon>
        <taxon>Metazoa</taxon>
        <taxon>Ecdysozoa</taxon>
        <taxon>Nematoda</taxon>
        <taxon>Chromadorea</taxon>
        <taxon>Rhabditida</taxon>
        <taxon>Rhabditina</taxon>
        <taxon>Diplogasteromorpha</taxon>
        <taxon>Diplogasteroidea</taxon>
        <taxon>Neodiplogasteridae</taxon>
        <taxon>Pristionchus</taxon>
    </lineage>
</organism>
<comment type="similarity">
    <text evidence="1 2">Belongs to the serpin family.</text>
</comment>
<dbReference type="Pfam" id="PF00079">
    <property type="entry name" value="Serpin"/>
    <property type="match status" value="1"/>
</dbReference>
<dbReference type="Gene3D" id="2.30.39.10">
    <property type="entry name" value="Alpha-1-antitrypsin, domain 1"/>
    <property type="match status" value="1"/>
</dbReference>
<dbReference type="InterPro" id="IPR023795">
    <property type="entry name" value="Serpin_CS"/>
</dbReference>
<dbReference type="InterPro" id="IPR042178">
    <property type="entry name" value="Serpin_sf_1"/>
</dbReference>
<dbReference type="InterPro" id="IPR023796">
    <property type="entry name" value="Serpin_dom"/>
</dbReference>
<evidence type="ECO:0000256" key="2">
    <source>
        <dbReference type="RuleBase" id="RU000411"/>
    </source>
</evidence>
<dbReference type="PROSITE" id="PS00284">
    <property type="entry name" value="SERPIN"/>
    <property type="match status" value="1"/>
</dbReference>
<dbReference type="AlphaFoldDB" id="A0A2A6BET6"/>
<sequence length="329" mass="38440">MIVLFFSIIFLPILPHAWYNHTDDYGNPHDVRLYMKSITKERKPLSKDEQIVKDAHDDKESVVLSPFSLRLILEILRDTGKAKKQIESILGQDYCPYGVTDFTMRKQIIEDKSLNTLYSKYVLNKYGAEISFRGEWLIIFNPELSKLETFHGVKGNRKMIFMKQSTSFKINRENKIGTALLIPYKDQRFKFFIVMPRPFTNFESMIVQMTGEILQEMLTNAEHTSVTIQIPKFDIESRMNGNIMFSKLRLINNGTEIPKNSEKSFKFSKIAHRASITVSQLNREDSAPTHHQYSTNGWWRYDSLPLIFNRPFFFGIVRNDDLIFIGQVV</sequence>
<reference evidence="3" key="2">
    <citation type="submission" date="2022-06" db="UniProtKB">
        <authorList>
            <consortium name="EnsemblMetazoa"/>
        </authorList>
    </citation>
    <scope>IDENTIFICATION</scope>
    <source>
        <strain evidence="3">PS312</strain>
    </source>
</reference>
<dbReference type="GO" id="GO:0005615">
    <property type="term" value="C:extracellular space"/>
    <property type="evidence" value="ECO:0000318"/>
    <property type="project" value="GO_Central"/>
</dbReference>
<name>A0A2A6BET6_PRIPA</name>
<accession>A0A8R1YPD3</accession>
<dbReference type="EnsemblMetazoa" id="PPA36965.1">
    <property type="protein sequence ID" value="PPA36965.1"/>
    <property type="gene ID" value="WBGene00275334"/>
</dbReference>
<dbReference type="PANTHER" id="PTHR11461:SF211">
    <property type="entry name" value="GH10112P-RELATED"/>
    <property type="match status" value="1"/>
</dbReference>
<evidence type="ECO:0000256" key="1">
    <source>
        <dbReference type="ARBA" id="ARBA00009500"/>
    </source>
</evidence>
<evidence type="ECO:0000313" key="3">
    <source>
        <dbReference type="EnsemblMetazoa" id="PPA36965.1"/>
    </source>
</evidence>
<dbReference type="InterPro" id="IPR042185">
    <property type="entry name" value="Serpin_sf_2"/>
</dbReference>
<dbReference type="Gene3D" id="3.30.497.10">
    <property type="entry name" value="Antithrombin, subunit I, domain 2"/>
    <property type="match status" value="1"/>
</dbReference>
<proteinExistence type="inferred from homology"/>
<protein>
    <submittedName>
        <fullName evidence="3">SERPIN domain-containing protein</fullName>
    </submittedName>
</protein>
<dbReference type="InterPro" id="IPR036186">
    <property type="entry name" value="Serpin_sf"/>
</dbReference>
<dbReference type="OrthoDB" id="9518664at2759"/>